<protein>
    <submittedName>
        <fullName evidence="3">PaaI family thioesterase</fullName>
    </submittedName>
    <submittedName>
        <fullName evidence="4">Uncharacterized protein, possibly involved in aromatic compounds catabolism</fullName>
    </submittedName>
</protein>
<dbReference type="InterPro" id="IPR029069">
    <property type="entry name" value="HotDog_dom_sf"/>
</dbReference>
<dbReference type="RefSeq" id="WP_018575178.1">
    <property type="nucleotide sequence ID" value="NZ_CP065725.1"/>
</dbReference>
<dbReference type="EMBL" id="CP065725">
    <property type="protein sequence ID" value="QPT39326.1"/>
    <property type="molecule type" value="Genomic_DNA"/>
</dbReference>
<sequence>MSSELKLEKAEIEEITAFLATDFPQMPVDVLSVGDGRARVRHVVTDADLRPGGTISGPTMMGLADVTLYIAILGEIGIVPLAVTTNLNVSFLRKPEGGKNLIADCNLLKLGRTLAVGEVYIYSEGQEDKAVCHVVGTYAIPANK</sequence>
<dbReference type="Proteomes" id="UP000594903">
    <property type="component" value="Chromosome"/>
</dbReference>
<dbReference type="OrthoDB" id="8588611at2"/>
<gene>
    <name evidence="3" type="ORF">I6G29_09095</name>
    <name evidence="4" type="ORF">NCTC11997_01883</name>
</gene>
<dbReference type="Gene3D" id="3.10.129.10">
    <property type="entry name" value="Hotdog Thioesterase"/>
    <property type="match status" value="1"/>
</dbReference>
<evidence type="ECO:0000256" key="1">
    <source>
        <dbReference type="ARBA" id="ARBA00022801"/>
    </source>
</evidence>
<accession>A0A378XGE1</accession>
<evidence type="ECO:0000313" key="3">
    <source>
        <dbReference type="EMBL" id="QPT39326.1"/>
    </source>
</evidence>
<evidence type="ECO:0000313" key="6">
    <source>
        <dbReference type="Proteomes" id="UP000594903"/>
    </source>
</evidence>
<evidence type="ECO:0000259" key="2">
    <source>
        <dbReference type="Pfam" id="PF03061"/>
    </source>
</evidence>
<proteinExistence type="predicted"/>
<dbReference type="InterPro" id="IPR006683">
    <property type="entry name" value="Thioestr_dom"/>
</dbReference>
<dbReference type="SUPFAM" id="SSF54637">
    <property type="entry name" value="Thioesterase/thiol ester dehydrase-isomerase"/>
    <property type="match status" value="1"/>
</dbReference>
<reference evidence="4 5" key="1">
    <citation type="submission" date="2018-06" db="EMBL/GenBank/DDBJ databases">
        <authorList>
            <consortium name="Pathogen Informatics"/>
            <person name="Doyle S."/>
        </authorList>
    </citation>
    <scope>NUCLEOTIDE SEQUENCE [LARGE SCALE GENOMIC DNA]</scope>
    <source>
        <strain evidence="4 5">NCTC11997</strain>
    </source>
</reference>
<dbReference type="Proteomes" id="UP000254603">
    <property type="component" value="Unassembled WGS sequence"/>
</dbReference>
<keyword evidence="1" id="KW-0378">Hydrolase</keyword>
<dbReference type="InterPro" id="IPR003736">
    <property type="entry name" value="PAAI_dom"/>
</dbReference>
<dbReference type="STRING" id="1122619.GCA_000373745_01998"/>
<dbReference type="NCBIfam" id="TIGR00369">
    <property type="entry name" value="unchar_dom_1"/>
    <property type="match status" value="1"/>
</dbReference>
<organism evidence="4 5">
    <name type="scientific">Oligella ureolytica</name>
    <dbReference type="NCBI Taxonomy" id="90244"/>
    <lineage>
        <taxon>Bacteria</taxon>
        <taxon>Pseudomonadati</taxon>
        <taxon>Pseudomonadota</taxon>
        <taxon>Betaproteobacteria</taxon>
        <taxon>Burkholderiales</taxon>
        <taxon>Alcaligenaceae</taxon>
        <taxon>Oligella</taxon>
    </lineage>
</organism>
<evidence type="ECO:0000313" key="4">
    <source>
        <dbReference type="EMBL" id="SUA55646.1"/>
    </source>
</evidence>
<dbReference type="Pfam" id="PF03061">
    <property type="entry name" value="4HBT"/>
    <property type="match status" value="1"/>
</dbReference>
<name>A0A378XGE1_9BURK</name>
<keyword evidence="6" id="KW-1185">Reference proteome</keyword>
<dbReference type="GO" id="GO:0016289">
    <property type="term" value="F:acyl-CoA hydrolase activity"/>
    <property type="evidence" value="ECO:0007669"/>
    <property type="project" value="UniProtKB-ARBA"/>
</dbReference>
<dbReference type="AlphaFoldDB" id="A0A378XGE1"/>
<evidence type="ECO:0000313" key="5">
    <source>
        <dbReference type="Proteomes" id="UP000254603"/>
    </source>
</evidence>
<dbReference type="CDD" id="cd03443">
    <property type="entry name" value="PaaI_thioesterase"/>
    <property type="match status" value="1"/>
</dbReference>
<feature type="domain" description="Thioesterase" evidence="2">
    <location>
        <begin position="52"/>
        <end position="127"/>
    </location>
</feature>
<dbReference type="EMBL" id="UGSB01000001">
    <property type="protein sequence ID" value="SUA55646.1"/>
    <property type="molecule type" value="Genomic_DNA"/>
</dbReference>
<reference evidence="3 6" key="2">
    <citation type="submission" date="2020-12" db="EMBL/GenBank/DDBJ databases">
        <title>FDA dAtabase for Regulatory Grade micrObial Sequences (FDA-ARGOS): Supporting development and validation of Infectious Disease Dx tests.</title>
        <authorList>
            <person name="Sproer C."/>
            <person name="Gronow S."/>
            <person name="Severitt S."/>
            <person name="Schroder I."/>
            <person name="Tallon L."/>
            <person name="Sadzewicz L."/>
            <person name="Zhao X."/>
            <person name="Boylan J."/>
            <person name="Ott S."/>
            <person name="Bowen H."/>
            <person name="Vavikolanu K."/>
            <person name="Mehta A."/>
            <person name="Aluvathingal J."/>
            <person name="Nadendla S."/>
            <person name="Lowell S."/>
            <person name="Myers T."/>
            <person name="Yan Y."/>
            <person name="Sichtig H."/>
        </authorList>
    </citation>
    <scope>NUCLEOTIDE SEQUENCE [LARGE SCALE GENOMIC DNA]</scope>
    <source>
        <strain evidence="3 6">FDAARGOS_872</strain>
    </source>
</reference>